<dbReference type="Gene3D" id="1.10.287.1490">
    <property type="match status" value="1"/>
</dbReference>
<feature type="compositionally biased region" description="Polar residues" evidence="5">
    <location>
        <begin position="339"/>
        <end position="358"/>
    </location>
</feature>
<dbReference type="GO" id="GO:0017056">
    <property type="term" value="F:structural constituent of nuclear pore"/>
    <property type="evidence" value="ECO:0007669"/>
    <property type="project" value="TreeGrafter"/>
</dbReference>
<dbReference type="Pfam" id="PF07926">
    <property type="entry name" value="TPR_MLP1_2"/>
    <property type="match status" value="1"/>
</dbReference>
<reference evidence="9 10" key="1">
    <citation type="journal article" date="2016" name="Proc. Natl. Acad. Sci. U.S.A.">
        <title>Comparative genomics of biotechnologically important yeasts.</title>
        <authorList>
            <person name="Riley R."/>
            <person name="Haridas S."/>
            <person name="Wolfe K.H."/>
            <person name="Lopes M.R."/>
            <person name="Hittinger C.T."/>
            <person name="Goeker M."/>
            <person name="Salamov A.A."/>
            <person name="Wisecaver J.H."/>
            <person name="Long T.M."/>
            <person name="Calvey C.H."/>
            <person name="Aerts A.L."/>
            <person name="Barry K.W."/>
            <person name="Choi C."/>
            <person name="Clum A."/>
            <person name="Coughlan A.Y."/>
            <person name="Deshpande S."/>
            <person name="Douglass A.P."/>
            <person name="Hanson S.J."/>
            <person name="Klenk H.-P."/>
            <person name="LaButti K.M."/>
            <person name="Lapidus A."/>
            <person name="Lindquist E.A."/>
            <person name="Lipzen A.M."/>
            <person name="Meier-Kolthoff J.P."/>
            <person name="Ohm R.A."/>
            <person name="Otillar R.P."/>
            <person name="Pangilinan J.L."/>
            <person name="Peng Y."/>
            <person name="Rokas A."/>
            <person name="Rosa C.A."/>
            <person name="Scheuner C."/>
            <person name="Sibirny A.A."/>
            <person name="Slot J.C."/>
            <person name="Stielow J.B."/>
            <person name="Sun H."/>
            <person name="Kurtzman C.P."/>
            <person name="Blackwell M."/>
            <person name="Grigoriev I.V."/>
            <person name="Jeffries T.W."/>
        </authorList>
    </citation>
    <scope>NUCLEOTIDE SEQUENCE [LARGE SCALE GENOMIC DNA]</scope>
    <source>
        <strain evidence="9 10">DSM 6958</strain>
    </source>
</reference>
<feature type="coiled-coil region" evidence="4">
    <location>
        <begin position="537"/>
        <end position="604"/>
    </location>
</feature>
<dbReference type="GO" id="GO:0006606">
    <property type="term" value="P:protein import into nucleus"/>
    <property type="evidence" value="ECO:0007669"/>
    <property type="project" value="InterPro"/>
</dbReference>
<evidence type="ECO:0000256" key="1">
    <source>
        <dbReference type="ARBA" id="ARBA00004123"/>
    </source>
</evidence>
<feature type="coiled-coil region" evidence="4">
    <location>
        <begin position="938"/>
        <end position="1145"/>
    </location>
</feature>
<evidence type="ECO:0000259" key="7">
    <source>
        <dbReference type="Pfam" id="PF25481"/>
    </source>
</evidence>
<dbReference type="EMBL" id="KV454406">
    <property type="protein sequence ID" value="ODQ68613.1"/>
    <property type="molecule type" value="Genomic_DNA"/>
</dbReference>
<evidence type="ECO:0000256" key="5">
    <source>
        <dbReference type="SAM" id="MobiDB-lite"/>
    </source>
</evidence>
<dbReference type="GO" id="GO:0006406">
    <property type="term" value="P:mRNA export from nucleus"/>
    <property type="evidence" value="ECO:0007669"/>
    <property type="project" value="TreeGrafter"/>
</dbReference>
<organism evidence="9 10">
    <name type="scientific">Nadsonia fulvescens var. elongata DSM 6958</name>
    <dbReference type="NCBI Taxonomy" id="857566"/>
    <lineage>
        <taxon>Eukaryota</taxon>
        <taxon>Fungi</taxon>
        <taxon>Dikarya</taxon>
        <taxon>Ascomycota</taxon>
        <taxon>Saccharomycotina</taxon>
        <taxon>Dipodascomycetes</taxon>
        <taxon>Dipodascales</taxon>
        <taxon>Dipodascales incertae sedis</taxon>
        <taxon>Nadsonia</taxon>
    </lineage>
</organism>
<evidence type="ECO:0000313" key="9">
    <source>
        <dbReference type="EMBL" id="ODQ68613.1"/>
    </source>
</evidence>
<dbReference type="Pfam" id="PF25481">
    <property type="entry name" value="Nucleoprot-TPR"/>
    <property type="match status" value="1"/>
</dbReference>
<evidence type="ECO:0000256" key="2">
    <source>
        <dbReference type="ARBA" id="ARBA00023054"/>
    </source>
</evidence>
<accession>A0A1E3PT70</accession>
<evidence type="ECO:0000313" key="10">
    <source>
        <dbReference type="Proteomes" id="UP000095009"/>
    </source>
</evidence>
<keyword evidence="10" id="KW-1185">Reference proteome</keyword>
<sequence>MGAVSQLPSNVLQKISEKANELEVLKSEKMLLEVSIEQTEHSSGNRIKVMKTQLTDTLQETQSLRTKINQLETEKASIEKNLYSYQSKSSGSDDELRSIRSCMEMISSEKRQAIEILERRNNEIVELKSSIDEARKQNIESRKSIIELENSIQKATSEARSAKFKEQNYRQELEHLRKTNEWLDGELKAKTQEFSSFRKAKIIQISSLQTDLDTSNSDLESLRQSHDVLKEKYSEISTSLDTALIKNKDLQDSQTVADESFRAEMASQIRLCELWECSAKDAKARVEELEELIDAERERETQEVANWKTQAEEAIMKSEKLESQLSALESQMEGVFINNDANSNSPENSNHGNESSKGVFSPSALIISEIQRGGGSLVQLYTDFQDTKKRLEREKSRNLIFQRDMDKILEELENHAPTMLAERDENKRLESELTHLSELLEVTSKENEALECDNKTLKIRANDADRDIRLHTKKLQDLSRQVRYLLIQNQVRSDSEGPLTPEEQAALQKLLNNEDLQEFENDTDRVISQRLILFKNIAELQSQNEKLISVARKLGQQMELKEQETVQRLESLESSAVEQAKEAIQLLQQEIRSLKTKSEALLRERDMFRRMLSNKTGEVISDDSEESSTRSNGANVKATQQLIIQNEEITSNLKELQSKYDNYQQETTITIKTLDEQIANLSKDRGDLQIQLAKTKNQNELAEERFKSLSNSLQFSKTENEELKKRSQALQDTLHKQDIRTQQVAEELVDAKSLSDSLRNEVSNLKAEKSLWKSVEQRLSQDNESLLEERGRLNTLVSNLQSIEAERERAEGENRRRLITQVEVLEKEVVSVKKHLEDEVLEVKRVTARKEIESKEYQTRIDKLTTDLSTTRETLISTKANHDTLQTKVNELTILLNSTQEKLDSLQRPKDASETSEDRLNEEILSLKTALDLSKSELSMANNHIEELTNVAKAAEEALENMNNTHDQYKATTDAALKEKDTELANLQDRLDVISQELNESTQELLEFEIKRNELLTRIEIQKQEYGQTIKELESNASRILTAHEILKKDLENQAKIASEAQESYEKELVKHADAARALQEIRVANVSLKEKLQEVTKAAENASEMLKNSEISWETQKDSYVQEIDQLKARCDDIKNQNRLLLDQLDNVTSSVSKFKSTNGVTGNDNDDDAEFAVSNSSDEDLRDIIRYLRREKEIVDCQYEVALQETKRLKQRLDHTTASLDEVRLELTNERQRESDSARLAIEHKELLEKINELNILRESNSSLRSENIHNLKRVHELETEIQALTAKLEPIQAKLQDAVAESEGKDEQIKLVQEDNERWKARTQQILQKYDRVDPAELQGLKDKVELLESENTKLSTKSDELNNQLIQLTAECEEYKAKLQAATTSSDETKKSSTELQEKLDALQGRFNRLKNESQEKLSRRRTEAQELKHQILQVTTLQDQAQKALEAKQKELDDLKLRFEALQKEIEESK</sequence>
<dbReference type="OrthoDB" id="343070at2759"/>
<dbReference type="STRING" id="857566.A0A1E3PT70"/>
<feature type="coiled-coil region" evidence="4">
    <location>
        <begin position="419"/>
        <end position="481"/>
    </location>
</feature>
<dbReference type="InterPro" id="IPR057974">
    <property type="entry name" value="NUA/TPR/MLP1-2-like_dom"/>
</dbReference>
<dbReference type="PANTHER" id="PTHR18898">
    <property type="entry name" value="NUCLEOPROTEIN TPR-RELATED"/>
    <property type="match status" value="1"/>
</dbReference>
<dbReference type="InterPro" id="IPR057577">
    <property type="entry name" value="Nucleoprot-TPR/MLP1_dom"/>
</dbReference>
<feature type="domain" description="Nucleoprotein TPR/MLP1-2" evidence="6">
    <location>
        <begin position="1022"/>
        <end position="1149"/>
    </location>
</feature>
<feature type="non-terminal residue" evidence="9">
    <location>
        <position position="1475"/>
    </location>
</feature>
<feature type="domain" description="NUA/TPR/MLP1-2-like" evidence="8">
    <location>
        <begin position="456"/>
        <end position="563"/>
    </location>
</feature>
<feature type="coiled-coil region" evidence="4">
    <location>
        <begin position="54"/>
        <end position="88"/>
    </location>
</feature>
<evidence type="ECO:0000259" key="6">
    <source>
        <dbReference type="Pfam" id="PF07926"/>
    </source>
</evidence>
<feature type="coiled-coil region" evidence="4">
    <location>
        <begin position="205"/>
        <end position="232"/>
    </location>
</feature>
<dbReference type="PANTHER" id="PTHR18898:SF2">
    <property type="entry name" value="NUCLEOPROTEIN TPR"/>
    <property type="match status" value="1"/>
</dbReference>
<feature type="coiled-coil region" evidence="4">
    <location>
        <begin position="272"/>
        <end position="331"/>
    </location>
</feature>
<name>A0A1E3PT70_9ASCO</name>
<keyword evidence="2 4" id="KW-0175">Coiled coil</keyword>
<dbReference type="Pfam" id="PF25785">
    <property type="entry name" value="TPR"/>
    <property type="match status" value="1"/>
</dbReference>
<evidence type="ECO:0000256" key="3">
    <source>
        <dbReference type="ARBA" id="ARBA00023242"/>
    </source>
</evidence>
<evidence type="ECO:0000259" key="8">
    <source>
        <dbReference type="Pfam" id="PF25785"/>
    </source>
</evidence>
<feature type="coiled-coil region" evidence="4">
    <location>
        <begin position="1341"/>
        <end position="1470"/>
    </location>
</feature>
<feature type="coiled-coil region" evidence="4">
    <location>
        <begin position="639"/>
        <end position="768"/>
    </location>
</feature>
<feature type="coiled-coil region" evidence="4">
    <location>
        <begin position="117"/>
        <end position="165"/>
    </location>
</feature>
<comment type="subcellular location">
    <subcellularLocation>
        <location evidence="1">Nucleus</location>
    </subcellularLocation>
</comment>
<feature type="region of interest" description="Disordered" evidence="5">
    <location>
        <begin position="338"/>
        <end position="358"/>
    </location>
</feature>
<dbReference type="InterPro" id="IPR012929">
    <property type="entry name" value="Nucleoprot-TPR/MLP1-2_dom"/>
</dbReference>
<gene>
    <name evidence="9" type="ORF">NADFUDRAFT_20212</name>
</gene>
<evidence type="ECO:0000256" key="4">
    <source>
        <dbReference type="SAM" id="Coils"/>
    </source>
</evidence>
<keyword evidence="3" id="KW-0539">Nucleus</keyword>
<dbReference type="GO" id="GO:0005643">
    <property type="term" value="C:nuclear pore"/>
    <property type="evidence" value="ECO:0007669"/>
    <property type="project" value="TreeGrafter"/>
</dbReference>
<dbReference type="Proteomes" id="UP000095009">
    <property type="component" value="Unassembled WGS sequence"/>
</dbReference>
<protein>
    <submittedName>
        <fullName evidence="9">Uncharacterized protein</fullName>
    </submittedName>
</protein>
<feature type="domain" description="Nucleoprotein TPR/MPL1" evidence="7">
    <location>
        <begin position="157"/>
        <end position="235"/>
    </location>
</feature>
<proteinExistence type="predicted"/>